<dbReference type="Pfam" id="PF05016">
    <property type="entry name" value="ParE_toxin"/>
    <property type="match status" value="1"/>
</dbReference>
<dbReference type="Proteomes" id="UP000006051">
    <property type="component" value="Chromosome"/>
</dbReference>
<dbReference type="InterPro" id="IPR035093">
    <property type="entry name" value="RelE/ParE_toxin_dom_sf"/>
</dbReference>
<protein>
    <submittedName>
        <fullName evidence="2">Plasmid stabilization system protein</fullName>
    </submittedName>
</protein>
<dbReference type="InterPro" id="IPR007712">
    <property type="entry name" value="RelE/ParE_toxin"/>
</dbReference>
<reference evidence="2 3" key="1">
    <citation type="submission" date="2012-06" db="EMBL/GenBank/DDBJ databases">
        <title>The complete genome of Ornithobacterium rhinotracheale DSM 15997.</title>
        <authorList>
            <consortium name="US DOE Joint Genome Institute (JGI-PGF)"/>
            <person name="Lucas S."/>
            <person name="Copeland A."/>
            <person name="Lapidus A."/>
            <person name="Goodwin L."/>
            <person name="Pitluck S."/>
            <person name="Peters L."/>
            <person name="Mikhailova N."/>
            <person name="Teshima H."/>
            <person name="Kyrpides N."/>
            <person name="Mavromatis K."/>
            <person name="Pagani I."/>
            <person name="Ivanova N."/>
            <person name="Ovchinnikova G."/>
            <person name="Zeytun A."/>
            <person name="Detter J.C."/>
            <person name="Han C."/>
            <person name="Land M."/>
            <person name="Hauser L."/>
            <person name="Markowitz V."/>
            <person name="Cheng J.-F."/>
            <person name="Hugenholtz P."/>
            <person name="Woyke T."/>
            <person name="Wu D."/>
            <person name="Lang E."/>
            <person name="Kopitz M."/>
            <person name="Brambilla E."/>
            <person name="Klenk H.-P."/>
            <person name="Eisen J.A."/>
        </authorList>
    </citation>
    <scope>NUCLEOTIDE SEQUENCE [LARGE SCALE GENOMIC DNA]</scope>
    <source>
        <strain evidence="3">ATCC 51463 / DSM 15997 / CCUG 23171 / LMG 9086</strain>
    </source>
</reference>
<dbReference type="eggNOG" id="COG3668">
    <property type="taxonomic scope" value="Bacteria"/>
</dbReference>
<name>I4A0C8_ORNRL</name>
<dbReference type="RefSeq" id="WP_014790977.1">
    <property type="nucleotide sequence ID" value="NC_018016.1"/>
</dbReference>
<gene>
    <name evidence="2" type="ordered locus">Ornrh_1229</name>
</gene>
<proteinExistence type="predicted"/>
<evidence type="ECO:0000313" key="2">
    <source>
        <dbReference type="EMBL" id="AFL97412.1"/>
    </source>
</evidence>
<dbReference type="GeneID" id="71570455"/>
<organism evidence="2 3">
    <name type="scientific">Ornithobacterium rhinotracheale (strain ATCC 51463 / DSM 15997 / CCUG 23171 / CIP 104009 / LMG 9086)</name>
    <dbReference type="NCBI Taxonomy" id="867902"/>
    <lineage>
        <taxon>Bacteria</taxon>
        <taxon>Pseudomonadati</taxon>
        <taxon>Bacteroidota</taxon>
        <taxon>Flavobacteriia</taxon>
        <taxon>Flavobacteriales</taxon>
        <taxon>Weeksellaceae</taxon>
        <taxon>Ornithobacterium</taxon>
    </lineage>
</organism>
<accession>I4A0C8</accession>
<evidence type="ECO:0000313" key="3">
    <source>
        <dbReference type="Proteomes" id="UP000006051"/>
    </source>
</evidence>
<keyword evidence="3" id="KW-1185">Reference proteome</keyword>
<keyword evidence="1" id="KW-1277">Toxin-antitoxin system</keyword>
<dbReference type="HOGENOM" id="CLU_147162_11_2_10"/>
<evidence type="ECO:0000256" key="1">
    <source>
        <dbReference type="ARBA" id="ARBA00022649"/>
    </source>
</evidence>
<dbReference type="AlphaFoldDB" id="I4A0C8"/>
<dbReference type="STRING" id="867902.Ornrh_1229"/>
<dbReference type="GeneID" id="97258967"/>
<dbReference type="KEGG" id="orh:Ornrh_1229"/>
<dbReference type="EMBL" id="CP003283">
    <property type="protein sequence ID" value="AFL97412.1"/>
    <property type="molecule type" value="Genomic_DNA"/>
</dbReference>
<sequence>MLTIWTKTAEKDLFNLIGYIHEDSPQNAQMVLNKIEVLVDSLGQMPYKYPKELIYNDDSVRYAVLYSFKIIYKVGFGEIKILRIFHTAQNPKKI</sequence>
<dbReference type="Gene3D" id="3.30.2310.20">
    <property type="entry name" value="RelE-like"/>
    <property type="match status" value="1"/>
</dbReference>